<dbReference type="PANTHER" id="PTHR43135:SF3">
    <property type="entry name" value="ALPHA-D-RIBOSE 1-METHYLPHOSPHONATE 5-TRIPHOSPHATE DIPHOSPHATASE"/>
    <property type="match status" value="1"/>
</dbReference>
<dbReference type="EMBL" id="JBBDGL010000001">
    <property type="protein sequence ID" value="MEJ1154408.1"/>
    <property type="molecule type" value="Genomic_DNA"/>
</dbReference>
<protein>
    <recommendedName>
        <fullName evidence="3">Amidohydrolase-related domain-containing protein</fullName>
    </recommendedName>
</protein>
<dbReference type="Gene3D" id="3.20.20.140">
    <property type="entry name" value="Metal-dependent hydrolases"/>
    <property type="match status" value="1"/>
</dbReference>
<gene>
    <name evidence="1" type="ORF">WDU96_02185</name>
</gene>
<sequence length="324" mass="33353">MNGNPFALRALLGPSAVLCRTALTGSHGVALPPFIDHHVHLHLIDESGFAAGGIAGVVDLGGDPVALARRPLELIPHLAYAGAILTAQGGYPSGRTWAPSSIWREVTDSSLHPGVAGGAATAVEEQVAFGAAVIKIALHSDTAVFDAATLGAIVEVAHENSLPVVAHVQGEGMLRLALDAEVDVLAHAPFSEALTPDLVSECVEAGQQWVSTLDIHRDAPAAISHATQNLAAFAAADGRVLYGTDLGNGELPVGINVREVAAIHAAGIQGSALIDTLIDAWPYSDALAGVATFIPGDPPASIEDIPRWLANATVVPHEELVHDD</sequence>
<keyword evidence="2" id="KW-1185">Reference proteome</keyword>
<dbReference type="InterPro" id="IPR051781">
    <property type="entry name" value="Metallo-dep_Hydrolase"/>
</dbReference>
<dbReference type="SUPFAM" id="SSF51556">
    <property type="entry name" value="Metallo-dependent hydrolases"/>
    <property type="match status" value="1"/>
</dbReference>
<comment type="caution">
    <text evidence="1">The sequence shown here is derived from an EMBL/GenBank/DDBJ whole genome shotgun (WGS) entry which is preliminary data.</text>
</comment>
<organism evidence="1 2">
    <name type="scientific">Microbacterium marmarense</name>
    <dbReference type="NCBI Taxonomy" id="3122051"/>
    <lineage>
        <taxon>Bacteria</taxon>
        <taxon>Bacillati</taxon>
        <taxon>Actinomycetota</taxon>
        <taxon>Actinomycetes</taxon>
        <taxon>Micrococcales</taxon>
        <taxon>Microbacteriaceae</taxon>
        <taxon>Microbacterium</taxon>
    </lineage>
</organism>
<evidence type="ECO:0000313" key="2">
    <source>
        <dbReference type="Proteomes" id="UP001368654"/>
    </source>
</evidence>
<name>A0ABU8LQ71_9MICO</name>
<reference evidence="1 2" key="1">
    <citation type="submission" date="2024-02" db="EMBL/GenBank/DDBJ databases">
        <authorList>
            <person name="Saticioglu I.B."/>
        </authorList>
    </citation>
    <scope>NUCLEOTIDE SEQUENCE [LARGE SCALE GENOMIC DNA]</scope>
    <source>
        <strain evidence="1 2">Mu-86</strain>
    </source>
</reference>
<dbReference type="Proteomes" id="UP001368654">
    <property type="component" value="Unassembled WGS sequence"/>
</dbReference>
<dbReference type="InterPro" id="IPR032466">
    <property type="entry name" value="Metal_Hydrolase"/>
</dbReference>
<evidence type="ECO:0008006" key="3">
    <source>
        <dbReference type="Google" id="ProtNLM"/>
    </source>
</evidence>
<dbReference type="RefSeq" id="WP_337336846.1">
    <property type="nucleotide sequence ID" value="NZ_JBBDGL010000001.1"/>
</dbReference>
<accession>A0ABU8LQ71</accession>
<proteinExistence type="predicted"/>
<dbReference type="PANTHER" id="PTHR43135">
    <property type="entry name" value="ALPHA-D-RIBOSE 1-METHYLPHOSPHONATE 5-TRIPHOSPHATE DIPHOSPHATASE"/>
    <property type="match status" value="1"/>
</dbReference>
<evidence type="ECO:0000313" key="1">
    <source>
        <dbReference type="EMBL" id="MEJ1154408.1"/>
    </source>
</evidence>